<dbReference type="AlphaFoldDB" id="A0A120DFW4"/>
<protein>
    <recommendedName>
        <fullName evidence="3">DUF3037 domain-containing protein</fullName>
    </recommendedName>
</protein>
<organism evidence="1 2">
    <name type="scientific">Vibrio toranzoniae</name>
    <dbReference type="NCBI Taxonomy" id="1194427"/>
    <lineage>
        <taxon>Bacteria</taxon>
        <taxon>Pseudomonadati</taxon>
        <taxon>Pseudomonadota</taxon>
        <taxon>Gammaproteobacteria</taxon>
        <taxon>Vibrionales</taxon>
        <taxon>Vibrionaceae</taxon>
        <taxon>Vibrio</taxon>
    </lineage>
</organism>
<dbReference type="OrthoDB" id="8851633at2"/>
<dbReference type="EMBL" id="LMXU01000032">
    <property type="protein sequence ID" value="KWT99912.1"/>
    <property type="molecule type" value="Genomic_DNA"/>
</dbReference>
<sequence>MRKLFEYAVIRFMPFAETQEFANVGVVLWANDYPNTVLIKLAPAPFTRINNFFDDIDGGLYGKARSFMETELERIKHYAKRVDGNELSAVMHELTRKREAVMTFSETGVILAENGDEILNRLYQTYIGRDLPVTKEQRERLMVRELREQFGSLPFRYKESSVDAGFGKIKIPLVTVIGRDLRAIKPMSFNQAKPMNIADHGDKWISRVGHILDAKTVKAEDFLFTIEAPKSNKHEILMAFDSVKNGMKRLGVQVLPFKNKEKILDFAEPDLSIAPVDFKLS</sequence>
<name>A0A120DFW4_9VIBR</name>
<dbReference type="InterPro" id="IPR021398">
    <property type="entry name" value="DUF3037"/>
</dbReference>
<reference evidence="1 2" key="1">
    <citation type="submission" date="2015-11" db="EMBL/GenBank/DDBJ databases">
        <title>Draft WGS of Vibrio toranzoniae.</title>
        <authorList>
            <person name="Lasa A."/>
            <person name="Romalde J.L."/>
        </authorList>
    </citation>
    <scope>NUCLEOTIDE SEQUENCE [LARGE SCALE GENOMIC DNA]</scope>
    <source>
        <strain evidence="1 2">Vb 10.8</strain>
    </source>
</reference>
<keyword evidence="2" id="KW-1185">Reference proteome</keyword>
<dbReference type="RefSeq" id="WP_060469396.1">
    <property type="nucleotide sequence ID" value="NZ_AP025515.1"/>
</dbReference>
<evidence type="ECO:0000313" key="2">
    <source>
        <dbReference type="Proteomes" id="UP000057389"/>
    </source>
</evidence>
<dbReference type="GeneID" id="300181003"/>
<evidence type="ECO:0000313" key="1">
    <source>
        <dbReference type="EMBL" id="KWT99912.1"/>
    </source>
</evidence>
<accession>A0A120DFW4</accession>
<dbReference type="Pfam" id="PF11236">
    <property type="entry name" value="DUF3037"/>
    <property type="match status" value="1"/>
</dbReference>
<evidence type="ECO:0008006" key="3">
    <source>
        <dbReference type="Google" id="ProtNLM"/>
    </source>
</evidence>
<gene>
    <name evidence="1" type="ORF">APQ14_16265</name>
</gene>
<comment type="caution">
    <text evidence="1">The sequence shown here is derived from an EMBL/GenBank/DDBJ whole genome shotgun (WGS) entry which is preliminary data.</text>
</comment>
<proteinExistence type="predicted"/>
<dbReference type="Proteomes" id="UP000057389">
    <property type="component" value="Unassembled WGS sequence"/>
</dbReference>